<dbReference type="Pfam" id="PF01510">
    <property type="entry name" value="Amidase_2"/>
    <property type="match status" value="1"/>
</dbReference>
<keyword evidence="4" id="KW-1185">Reference proteome</keyword>
<dbReference type="InterPro" id="IPR002502">
    <property type="entry name" value="Amidase_domain"/>
</dbReference>
<evidence type="ECO:0000259" key="2">
    <source>
        <dbReference type="Pfam" id="PF01510"/>
    </source>
</evidence>
<sequence length="267" mass="28575">MPWHPDAIKRPITADKGRSPLGAHNRVNLHVAVSEAASLFGFFNVSGQVDSHFYVRRDGTFEQYVNTDDNAFADLEGNDATISIETQGGVTNPNTEPWTPAQAERLAQLYAWCAVQHRIQVKLATSSALGEPSRGLSWHRLGIDGDFPALPSILAGREQRGGGMYYSRSRGKLCPGDTKIGQIPAIFARAQAIIPTLPAPAPMPNVLEDDMIVILNKSNNAAIIVSGGRSAPVVGWDQYVNLTQTLPSLGVSAAQFAAITTAFPSGA</sequence>
<feature type="compositionally biased region" description="Basic and acidic residues" evidence="1">
    <location>
        <begin position="1"/>
        <end position="18"/>
    </location>
</feature>
<organism evidence="3 4">
    <name type="scientific">Oerskovia enterophila</name>
    <dbReference type="NCBI Taxonomy" id="43678"/>
    <lineage>
        <taxon>Bacteria</taxon>
        <taxon>Bacillati</taxon>
        <taxon>Actinomycetota</taxon>
        <taxon>Actinomycetes</taxon>
        <taxon>Micrococcales</taxon>
        <taxon>Cellulomonadaceae</taxon>
        <taxon>Oerskovia</taxon>
    </lineage>
</organism>
<dbReference type="Proteomes" id="UP000093412">
    <property type="component" value="Unassembled WGS sequence"/>
</dbReference>
<accession>A0ABX2Y6V0</accession>
<dbReference type="SUPFAM" id="SSF55846">
    <property type="entry name" value="N-acetylmuramoyl-L-alanine amidase-like"/>
    <property type="match status" value="1"/>
</dbReference>
<feature type="domain" description="N-acetylmuramoyl-L-alanine amidase" evidence="2">
    <location>
        <begin position="48"/>
        <end position="120"/>
    </location>
</feature>
<dbReference type="Gene3D" id="3.40.80.10">
    <property type="entry name" value="Peptidoglycan recognition protein-like"/>
    <property type="match status" value="1"/>
</dbReference>
<proteinExistence type="predicted"/>
<feature type="region of interest" description="Disordered" evidence="1">
    <location>
        <begin position="1"/>
        <end position="20"/>
    </location>
</feature>
<protein>
    <submittedName>
        <fullName evidence="3">N-acetylmuramoyl-L-alanine amidase</fullName>
    </submittedName>
</protein>
<dbReference type="EMBL" id="MAQA01000007">
    <property type="protein sequence ID" value="OCI32313.1"/>
    <property type="molecule type" value="Genomic_DNA"/>
</dbReference>
<comment type="caution">
    <text evidence="3">The sequence shown here is derived from an EMBL/GenBank/DDBJ whole genome shotgun (WGS) entry which is preliminary data.</text>
</comment>
<dbReference type="RefSeq" id="WP_068624772.1">
    <property type="nucleotide sequence ID" value="NZ_MAQA01000007.1"/>
</dbReference>
<evidence type="ECO:0000256" key="1">
    <source>
        <dbReference type="SAM" id="MobiDB-lite"/>
    </source>
</evidence>
<dbReference type="InterPro" id="IPR036505">
    <property type="entry name" value="Amidase/PGRP_sf"/>
</dbReference>
<reference evidence="3 4" key="1">
    <citation type="submission" date="2016-06" db="EMBL/GenBank/DDBJ databases">
        <title>Genome sequence of Oerskovia enterophila DSM 43852.</title>
        <authorList>
            <person name="Poehlein A."/>
            <person name="Jag V."/>
            <person name="Bengelsdorf F.R."/>
            <person name="Daniel R."/>
            <person name="Duerre P."/>
        </authorList>
    </citation>
    <scope>NUCLEOTIDE SEQUENCE [LARGE SCALE GENOMIC DNA]</scope>
    <source>
        <strain evidence="3 4">DSM 43852</strain>
    </source>
</reference>
<gene>
    <name evidence="3" type="ORF">OERS_09220</name>
</gene>
<evidence type="ECO:0000313" key="3">
    <source>
        <dbReference type="EMBL" id="OCI32313.1"/>
    </source>
</evidence>
<evidence type="ECO:0000313" key="4">
    <source>
        <dbReference type="Proteomes" id="UP000093412"/>
    </source>
</evidence>
<name>A0ABX2Y6V0_9CELL</name>